<evidence type="ECO:0000313" key="12">
    <source>
        <dbReference type="Proteomes" id="UP000199149"/>
    </source>
</evidence>
<evidence type="ECO:0000256" key="7">
    <source>
        <dbReference type="ARBA" id="ARBA00022842"/>
    </source>
</evidence>
<organism evidence="11 12">
    <name type="scientific">Algoriella xinjiangensis</name>
    <dbReference type="NCBI Taxonomy" id="684065"/>
    <lineage>
        <taxon>Bacteria</taxon>
        <taxon>Pseudomonadati</taxon>
        <taxon>Bacteroidota</taxon>
        <taxon>Flavobacteriia</taxon>
        <taxon>Flavobacteriales</taxon>
        <taxon>Weeksellaceae</taxon>
        <taxon>Algoriella</taxon>
    </lineage>
</organism>
<keyword evidence="6 9" id="KW-0479">Metal-binding</keyword>
<dbReference type="GO" id="GO:0005829">
    <property type="term" value="C:cytosol"/>
    <property type="evidence" value="ECO:0007669"/>
    <property type="project" value="TreeGrafter"/>
</dbReference>
<dbReference type="Gene3D" id="3.20.20.20">
    <property type="entry name" value="Dihydropteroate synthase-like"/>
    <property type="match status" value="1"/>
</dbReference>
<comment type="similarity">
    <text evidence="9">Belongs to the DHPS family.</text>
</comment>
<reference evidence="12" key="1">
    <citation type="submission" date="2016-10" db="EMBL/GenBank/DDBJ databases">
        <authorList>
            <person name="Varghese N."/>
            <person name="Submissions S."/>
        </authorList>
    </citation>
    <scope>NUCLEOTIDE SEQUENCE [LARGE SCALE GENOMIC DNA]</scope>
    <source>
        <strain evidence="12">XJ109</strain>
    </source>
</reference>
<dbReference type="InterPro" id="IPR006390">
    <property type="entry name" value="DHP_synth_dom"/>
</dbReference>
<dbReference type="GO" id="GO:0046654">
    <property type="term" value="P:tetrahydrofolate biosynthetic process"/>
    <property type="evidence" value="ECO:0007669"/>
    <property type="project" value="UniProtKB-UniPathway"/>
</dbReference>
<dbReference type="GO" id="GO:0046872">
    <property type="term" value="F:metal ion binding"/>
    <property type="evidence" value="ECO:0007669"/>
    <property type="project" value="UniProtKB-KW"/>
</dbReference>
<dbReference type="RefSeq" id="WP_092905913.1">
    <property type="nucleotide sequence ID" value="NZ_FOUZ01000002.1"/>
</dbReference>
<keyword evidence="7 9" id="KW-0460">Magnesium</keyword>
<dbReference type="PROSITE" id="PS00793">
    <property type="entry name" value="DHPS_2"/>
    <property type="match status" value="1"/>
</dbReference>
<name>A0A1I4T2U7_9FLAO</name>
<comment type="pathway">
    <text evidence="3 9">Cofactor biosynthesis; tetrahydrofolate biosynthesis; 7,8-dihydrofolate from 2-amino-4-hydroxy-6-hydroxymethyl-7,8-dihydropteridine diphosphate and 4-aminobenzoate: step 1/2.</text>
</comment>
<evidence type="ECO:0000313" key="11">
    <source>
        <dbReference type="EMBL" id="SFM70890.1"/>
    </source>
</evidence>
<dbReference type="InterPro" id="IPR045031">
    <property type="entry name" value="DHP_synth-like"/>
</dbReference>
<dbReference type="Pfam" id="PF00809">
    <property type="entry name" value="Pterin_bind"/>
    <property type="match status" value="1"/>
</dbReference>
<evidence type="ECO:0000256" key="8">
    <source>
        <dbReference type="ARBA" id="ARBA00022909"/>
    </source>
</evidence>
<feature type="domain" description="Pterin-binding" evidence="10">
    <location>
        <begin position="15"/>
        <end position="267"/>
    </location>
</feature>
<evidence type="ECO:0000256" key="1">
    <source>
        <dbReference type="ARBA" id="ARBA00000012"/>
    </source>
</evidence>
<dbReference type="OrthoDB" id="9811744at2"/>
<protein>
    <recommendedName>
        <fullName evidence="4 9">Dihydropteroate synthase</fullName>
        <shortName evidence="9">DHPS</shortName>
        <ecNumber evidence="4 9">2.5.1.15</ecNumber>
    </recommendedName>
    <alternativeName>
        <fullName evidence="9">Dihydropteroate pyrophosphorylase</fullName>
    </alternativeName>
</protein>
<dbReference type="EC" id="2.5.1.15" evidence="4 9"/>
<dbReference type="AlphaFoldDB" id="A0A1I4T2U7"/>
<dbReference type="NCBIfam" id="TIGR01496">
    <property type="entry name" value="DHPS"/>
    <property type="match status" value="1"/>
</dbReference>
<sequence>MTINCNGRLIDLNEPKIMGILNTTPNSFYDGGSSQSMDLILDKVEKYLSEGADILDIGGYSTKPAAEEVSEQEEIDRTAPVIEAISTKYPDTIISVDTFRGNVAREAVNAGASIINDVSGWELDENMFPAITDLNVPYILMHMKGTPQTMQNEPEYNDVTLEVNEYFAKKIAQLKAAKVKDIILDPGFGFAKTLEHNYELFSKMEALGFGEFPLLVGISRKSMIYKLVDSTPQEALNGTSVLNMVALQKGAKILRVHDIKAAKETLQIYNALQGKY</sequence>
<dbReference type="PROSITE" id="PS00792">
    <property type="entry name" value="DHPS_1"/>
    <property type="match status" value="1"/>
</dbReference>
<comment type="catalytic activity">
    <reaction evidence="1">
        <text>(7,8-dihydropterin-6-yl)methyl diphosphate + 4-aminobenzoate = 7,8-dihydropteroate + diphosphate</text>
        <dbReference type="Rhea" id="RHEA:19949"/>
        <dbReference type="ChEBI" id="CHEBI:17836"/>
        <dbReference type="ChEBI" id="CHEBI:17839"/>
        <dbReference type="ChEBI" id="CHEBI:33019"/>
        <dbReference type="ChEBI" id="CHEBI:72950"/>
        <dbReference type="EC" id="2.5.1.15"/>
    </reaction>
</comment>
<dbReference type="CDD" id="cd00739">
    <property type="entry name" value="DHPS"/>
    <property type="match status" value="1"/>
</dbReference>
<dbReference type="EMBL" id="FOUZ01000002">
    <property type="protein sequence ID" value="SFM70890.1"/>
    <property type="molecule type" value="Genomic_DNA"/>
</dbReference>
<dbReference type="InterPro" id="IPR011005">
    <property type="entry name" value="Dihydropteroate_synth-like_sf"/>
</dbReference>
<dbReference type="SUPFAM" id="SSF51717">
    <property type="entry name" value="Dihydropteroate synthetase-like"/>
    <property type="match status" value="1"/>
</dbReference>
<gene>
    <name evidence="11" type="ORF">SAMN05421738_10215</name>
</gene>
<dbReference type="STRING" id="684065.SAMN05421738_10215"/>
<dbReference type="PANTHER" id="PTHR20941">
    <property type="entry name" value="FOLATE SYNTHESIS PROTEINS"/>
    <property type="match status" value="1"/>
</dbReference>
<comment type="cofactor">
    <cofactor evidence="2 9">
        <name>Mg(2+)</name>
        <dbReference type="ChEBI" id="CHEBI:18420"/>
    </cofactor>
</comment>
<accession>A0A1I4T2U7</accession>
<comment type="function">
    <text evidence="9">Catalyzes the condensation of para-aminobenzoate (pABA) with 6-hydroxymethyl-7,8-dihydropterin diphosphate (DHPt-PP) to form 7,8-dihydropteroate (H2Pte), the immediate precursor of folate derivatives.</text>
</comment>
<dbReference type="GO" id="GO:0004156">
    <property type="term" value="F:dihydropteroate synthase activity"/>
    <property type="evidence" value="ECO:0007669"/>
    <property type="project" value="UniProtKB-EC"/>
</dbReference>
<dbReference type="GO" id="GO:0046656">
    <property type="term" value="P:folic acid biosynthetic process"/>
    <property type="evidence" value="ECO:0007669"/>
    <property type="project" value="UniProtKB-KW"/>
</dbReference>
<keyword evidence="5 9" id="KW-0808">Transferase</keyword>
<dbReference type="PROSITE" id="PS50972">
    <property type="entry name" value="PTERIN_BINDING"/>
    <property type="match status" value="1"/>
</dbReference>
<dbReference type="InterPro" id="IPR000489">
    <property type="entry name" value="Pterin-binding_dom"/>
</dbReference>
<evidence type="ECO:0000256" key="3">
    <source>
        <dbReference type="ARBA" id="ARBA00004763"/>
    </source>
</evidence>
<dbReference type="UniPathway" id="UPA00077">
    <property type="reaction ID" value="UER00156"/>
</dbReference>
<dbReference type="PANTHER" id="PTHR20941:SF1">
    <property type="entry name" value="FOLIC ACID SYNTHESIS PROTEIN FOL1"/>
    <property type="match status" value="1"/>
</dbReference>
<evidence type="ECO:0000256" key="4">
    <source>
        <dbReference type="ARBA" id="ARBA00012458"/>
    </source>
</evidence>
<evidence type="ECO:0000256" key="6">
    <source>
        <dbReference type="ARBA" id="ARBA00022723"/>
    </source>
</evidence>
<proteinExistence type="inferred from homology"/>
<evidence type="ECO:0000259" key="10">
    <source>
        <dbReference type="PROSITE" id="PS50972"/>
    </source>
</evidence>
<keyword evidence="8 9" id="KW-0289">Folate biosynthesis</keyword>
<evidence type="ECO:0000256" key="5">
    <source>
        <dbReference type="ARBA" id="ARBA00022679"/>
    </source>
</evidence>
<keyword evidence="12" id="KW-1185">Reference proteome</keyword>
<evidence type="ECO:0000256" key="9">
    <source>
        <dbReference type="RuleBase" id="RU361205"/>
    </source>
</evidence>
<evidence type="ECO:0000256" key="2">
    <source>
        <dbReference type="ARBA" id="ARBA00001946"/>
    </source>
</evidence>
<dbReference type="Proteomes" id="UP000199149">
    <property type="component" value="Unassembled WGS sequence"/>
</dbReference>